<protein>
    <submittedName>
        <fullName evidence="1">Uncharacterized protein</fullName>
    </submittedName>
</protein>
<dbReference type="EMBL" id="JAMDKS010000030">
    <property type="protein sequence ID" value="MEE6113592.1"/>
    <property type="molecule type" value="Genomic_DNA"/>
</dbReference>
<name>A0ABU7QSM4_AVIPA</name>
<proteinExistence type="predicted"/>
<evidence type="ECO:0000313" key="1">
    <source>
        <dbReference type="EMBL" id="MEE6113592.1"/>
    </source>
</evidence>
<accession>A0ABU7QSM4</accession>
<evidence type="ECO:0000313" key="2">
    <source>
        <dbReference type="Proteomes" id="UP001352533"/>
    </source>
</evidence>
<comment type="caution">
    <text evidence="1">The sequence shown here is derived from an EMBL/GenBank/DDBJ whole genome shotgun (WGS) entry which is preliminary data.</text>
</comment>
<reference evidence="1 2" key="1">
    <citation type="journal article" date="2022" name="Front. Microbiol.">
        <title>Commensal bacteria contribute to the growth of multidrug-resistant Avibacterium paragallinarum in chickens.</title>
        <authorList>
            <person name="Zhu J."/>
            <person name="Chen Y."/>
            <person name="Wu Y."/>
            <person name="Wang Y."/>
            <person name="Zhu K."/>
        </authorList>
    </citation>
    <scope>NUCLEOTIDE SEQUENCE [LARGE SCALE GENOMIC DNA]</scope>
    <source>
        <strain evidence="1 2">AV12</strain>
    </source>
</reference>
<keyword evidence="2" id="KW-1185">Reference proteome</keyword>
<gene>
    <name evidence="1" type="ORF">M5S25_10380</name>
</gene>
<sequence>MIANYLSDFAVKQGAELGLIFSKLPLNHCHFKNKNLRFNALMVSNFFGVDQSAVVFTAFFIKVEKLPAIFSGEILTVCHIL</sequence>
<dbReference type="RefSeq" id="WP_194751997.1">
    <property type="nucleotide sequence ID" value="NZ_JACEWB010000030.1"/>
</dbReference>
<organism evidence="1 2">
    <name type="scientific">Avibacterium paragallinarum</name>
    <name type="common">Haemophilus gallinarum</name>
    <dbReference type="NCBI Taxonomy" id="728"/>
    <lineage>
        <taxon>Bacteria</taxon>
        <taxon>Pseudomonadati</taxon>
        <taxon>Pseudomonadota</taxon>
        <taxon>Gammaproteobacteria</taxon>
        <taxon>Pasteurellales</taxon>
        <taxon>Pasteurellaceae</taxon>
        <taxon>Avibacterium</taxon>
    </lineage>
</organism>
<dbReference type="Proteomes" id="UP001352533">
    <property type="component" value="Unassembled WGS sequence"/>
</dbReference>